<dbReference type="PANTHER" id="PTHR46847:SF1">
    <property type="entry name" value="D-ALLOSE-BINDING PERIPLASMIC PROTEIN-RELATED"/>
    <property type="match status" value="1"/>
</dbReference>
<evidence type="ECO:0000313" key="5">
    <source>
        <dbReference type="EMBL" id="MCH4564346.1"/>
    </source>
</evidence>
<dbReference type="InterPro" id="IPR006311">
    <property type="entry name" value="TAT_signal"/>
</dbReference>
<dbReference type="Proteomes" id="UP001202117">
    <property type="component" value="Unassembled WGS sequence"/>
</dbReference>
<dbReference type="PROSITE" id="PS51318">
    <property type="entry name" value="TAT"/>
    <property type="match status" value="1"/>
</dbReference>
<sequence>MTERNKDKELVSEYNGIKLTRRGLLSAGAAATVAAALARPSISWGQSNEINSSVKVPNTEMRFAASLGWTVWESGRHIVNGYRDAVEKLGGELTIADANYDVKKQADQILAFVESRPTAIFITPADAAAISPAVQKAVASGVPVFIGDSYVPGTTVTSTAMSNNFGLGSYPAQYIVDKLGGKGKVALVSLPSNESWDQRTLGAKSVFTRYPDIEIVSETAFALGGSTTPRQVVDQILTANPELDAIWCAWDGAASEGTLAIRASGRDVMITGIDGGRQSFEYIAAGSPFKITMAQSFYEMAYMNAFYAFEVANGRDAPRFVITPSYAVTQESLAGMEQMPDTYDQPGEAAKLGWQRVL</sequence>
<dbReference type="PANTHER" id="PTHR46847">
    <property type="entry name" value="D-ALLOSE-BINDING PERIPLASMIC PROTEIN-RELATED"/>
    <property type="match status" value="1"/>
</dbReference>
<feature type="domain" description="Periplasmic binding protein" evidence="4">
    <location>
        <begin position="79"/>
        <end position="315"/>
    </location>
</feature>
<dbReference type="EMBL" id="JAKVPY010000018">
    <property type="protein sequence ID" value="MCH4564346.1"/>
    <property type="molecule type" value="Genomic_DNA"/>
</dbReference>
<dbReference type="InterPro" id="IPR028082">
    <property type="entry name" value="Peripla_BP_I"/>
</dbReference>
<accession>A0ABS9RX02</accession>
<evidence type="ECO:0000259" key="4">
    <source>
        <dbReference type="Pfam" id="PF13407"/>
    </source>
</evidence>
<dbReference type="SUPFAM" id="SSF53822">
    <property type="entry name" value="Periplasmic binding protein-like I"/>
    <property type="match status" value="1"/>
</dbReference>
<keyword evidence="3" id="KW-0732">Signal</keyword>
<evidence type="ECO:0000313" key="6">
    <source>
        <dbReference type="Proteomes" id="UP001202117"/>
    </source>
</evidence>
<dbReference type="Gene3D" id="3.40.50.2300">
    <property type="match status" value="2"/>
</dbReference>
<protein>
    <submittedName>
        <fullName evidence="5">Sugar ABC transporter substrate-binding protein</fullName>
    </submittedName>
</protein>
<evidence type="ECO:0000256" key="2">
    <source>
        <dbReference type="ARBA" id="ARBA00007639"/>
    </source>
</evidence>
<comment type="subcellular location">
    <subcellularLocation>
        <location evidence="1">Cell envelope</location>
    </subcellularLocation>
</comment>
<proteinExistence type="inferred from homology"/>
<organism evidence="5 6">
    <name type="scientific">Halomonas flagellata</name>
    <dbReference type="NCBI Taxonomy" id="2920385"/>
    <lineage>
        <taxon>Bacteria</taxon>
        <taxon>Pseudomonadati</taxon>
        <taxon>Pseudomonadota</taxon>
        <taxon>Gammaproteobacteria</taxon>
        <taxon>Oceanospirillales</taxon>
        <taxon>Halomonadaceae</taxon>
        <taxon>Halomonas</taxon>
    </lineage>
</organism>
<evidence type="ECO:0000256" key="1">
    <source>
        <dbReference type="ARBA" id="ARBA00004196"/>
    </source>
</evidence>
<evidence type="ECO:0000256" key="3">
    <source>
        <dbReference type="ARBA" id="ARBA00022729"/>
    </source>
</evidence>
<dbReference type="Pfam" id="PF13407">
    <property type="entry name" value="Peripla_BP_4"/>
    <property type="match status" value="1"/>
</dbReference>
<dbReference type="RefSeq" id="WP_240569007.1">
    <property type="nucleotide sequence ID" value="NZ_JAKVPY010000018.1"/>
</dbReference>
<gene>
    <name evidence="5" type="ORF">MKP05_14640</name>
</gene>
<comment type="similarity">
    <text evidence="2">Belongs to the bacterial solute-binding protein 2 family.</text>
</comment>
<name>A0ABS9RX02_9GAMM</name>
<dbReference type="CDD" id="cd01536">
    <property type="entry name" value="PBP1_ABC_sugar_binding-like"/>
    <property type="match status" value="1"/>
</dbReference>
<keyword evidence="6" id="KW-1185">Reference proteome</keyword>
<comment type="caution">
    <text evidence="5">The sequence shown here is derived from an EMBL/GenBank/DDBJ whole genome shotgun (WGS) entry which is preliminary data.</text>
</comment>
<reference evidence="5 6" key="1">
    <citation type="submission" date="2022-02" db="EMBL/GenBank/DDBJ databases">
        <title>Halomonas fukangensis sp. nov., a halophilic bacterium isolated from a bulk soil of Kalidium foliatum at Fukang.</title>
        <authorList>
            <person name="Huang Y."/>
        </authorList>
    </citation>
    <scope>NUCLEOTIDE SEQUENCE [LARGE SCALE GENOMIC DNA]</scope>
    <source>
        <strain evidence="5 6">EGI 63088</strain>
    </source>
</reference>
<dbReference type="InterPro" id="IPR025997">
    <property type="entry name" value="SBP_2_dom"/>
</dbReference>